<keyword evidence="2" id="KW-1133">Transmembrane helix</keyword>
<dbReference type="GeneID" id="73323618"/>
<comment type="caution">
    <text evidence="3">The sequence shown here is derived from an EMBL/GenBank/DDBJ whole genome shotgun (WGS) entry which is preliminary data.</text>
</comment>
<sequence length="369" mass="40829">MSYLSFSIGSSLALLTYGVHMDSLVALGSYFEEHRTQARVRIVVMALLLCFILGTELLLRINGNTERETVIGCAIRYESSADPYIISVWLALSWWFASGFRSATSQLRAARSEFPRTHTLVHWLVIVVHRGAESTSDLEYWALRETLSIRHEYTRRHNILLQSSPKLPFRITAPIIASAMIDDIWQSLIITIILNLGFTIFAMNALIINVVTEGVNYKALLEPKFGQVLPLVLLFGFFLTIMEANGVSTESAKKSMEDVNHASRTNSVANEPTSAVVGTSYPVTTDERISPPNTQPTGVEGSHQTAAEVMMSSGLSRRLTGDTMRNMGPSTVNRQPSPVLEVLELTSNTTPPSRVNTLQMESGVRDNPP</sequence>
<evidence type="ECO:0000313" key="3">
    <source>
        <dbReference type="EMBL" id="GKT42635.1"/>
    </source>
</evidence>
<feature type="compositionally biased region" description="Polar residues" evidence="1">
    <location>
        <begin position="345"/>
        <end position="360"/>
    </location>
</feature>
<proteinExistence type="predicted"/>
<keyword evidence="4" id="KW-1185">Reference proteome</keyword>
<feature type="compositionally biased region" description="Polar residues" evidence="1">
    <location>
        <begin position="291"/>
        <end position="302"/>
    </location>
</feature>
<name>A0AA37NXQ9_9PEZI</name>
<evidence type="ECO:0000256" key="2">
    <source>
        <dbReference type="SAM" id="Phobius"/>
    </source>
</evidence>
<organism evidence="3 4">
    <name type="scientific">Colletotrichum spaethianum</name>
    <dbReference type="NCBI Taxonomy" id="700344"/>
    <lineage>
        <taxon>Eukaryota</taxon>
        <taxon>Fungi</taxon>
        <taxon>Dikarya</taxon>
        <taxon>Ascomycota</taxon>
        <taxon>Pezizomycotina</taxon>
        <taxon>Sordariomycetes</taxon>
        <taxon>Hypocreomycetidae</taxon>
        <taxon>Glomerellales</taxon>
        <taxon>Glomerellaceae</taxon>
        <taxon>Colletotrichum</taxon>
        <taxon>Colletotrichum spaethianum species complex</taxon>
    </lineage>
</organism>
<feature type="transmembrane region" description="Helical" evidence="2">
    <location>
        <begin position="42"/>
        <end position="59"/>
    </location>
</feature>
<keyword evidence="2" id="KW-0472">Membrane</keyword>
<evidence type="ECO:0000313" key="4">
    <source>
        <dbReference type="Proteomes" id="UP001055115"/>
    </source>
</evidence>
<gene>
    <name evidence="3" type="ORF">ColSpa_02816</name>
</gene>
<keyword evidence="2" id="KW-0812">Transmembrane</keyword>
<reference evidence="3 4" key="1">
    <citation type="submission" date="2022-03" db="EMBL/GenBank/DDBJ databases">
        <title>Genome data of Colletotrichum spp.</title>
        <authorList>
            <person name="Utami Y.D."/>
            <person name="Hiruma K."/>
        </authorList>
    </citation>
    <scope>NUCLEOTIDE SEQUENCE [LARGE SCALE GENOMIC DNA]</scope>
    <source>
        <strain evidence="3 4">MAFF 239500</strain>
    </source>
</reference>
<feature type="transmembrane region" description="Helical" evidence="2">
    <location>
        <begin position="188"/>
        <end position="208"/>
    </location>
</feature>
<dbReference type="RefSeq" id="XP_049124985.1">
    <property type="nucleotide sequence ID" value="XM_049269028.1"/>
</dbReference>
<evidence type="ECO:0000256" key="1">
    <source>
        <dbReference type="SAM" id="MobiDB-lite"/>
    </source>
</evidence>
<accession>A0AA37NXQ9</accession>
<dbReference type="AlphaFoldDB" id="A0AA37NXQ9"/>
<feature type="region of interest" description="Disordered" evidence="1">
    <location>
        <begin position="283"/>
        <end position="302"/>
    </location>
</feature>
<feature type="transmembrane region" description="Helical" evidence="2">
    <location>
        <begin position="228"/>
        <end position="247"/>
    </location>
</feature>
<dbReference type="Proteomes" id="UP001055115">
    <property type="component" value="Unassembled WGS sequence"/>
</dbReference>
<dbReference type="EMBL" id="BQXU01000005">
    <property type="protein sequence ID" value="GKT42635.1"/>
    <property type="molecule type" value="Genomic_DNA"/>
</dbReference>
<feature type="region of interest" description="Disordered" evidence="1">
    <location>
        <begin position="345"/>
        <end position="369"/>
    </location>
</feature>
<protein>
    <submittedName>
        <fullName evidence="3">Uncharacterized protein</fullName>
    </submittedName>
</protein>